<dbReference type="InterPro" id="IPR004009">
    <property type="entry name" value="SH3_Myosin"/>
</dbReference>
<dbReference type="GO" id="GO:1904498">
    <property type="term" value="P:protein localization to mitotic actomyosin contractile ring"/>
    <property type="evidence" value="ECO:0007669"/>
    <property type="project" value="EnsemblFungi"/>
</dbReference>
<dbReference type="GO" id="GO:1902404">
    <property type="term" value="P:mitotic actomyosin contractile ring contraction"/>
    <property type="evidence" value="ECO:0007669"/>
    <property type="project" value="EnsemblFungi"/>
</dbReference>
<dbReference type="SUPFAM" id="SSF52540">
    <property type="entry name" value="P-loop containing nucleoside triphosphate hydrolases"/>
    <property type="match status" value="1"/>
</dbReference>
<dbReference type="GO" id="GO:0016020">
    <property type="term" value="C:membrane"/>
    <property type="evidence" value="ECO:0007669"/>
    <property type="project" value="TreeGrafter"/>
</dbReference>
<feature type="coiled-coil region" evidence="9">
    <location>
        <begin position="1188"/>
        <end position="1246"/>
    </location>
</feature>
<dbReference type="GeneID" id="34526650"/>
<dbReference type="InterPro" id="IPR036961">
    <property type="entry name" value="Kinesin_motor_dom_sf"/>
</dbReference>
<dbReference type="GO" id="GO:0051015">
    <property type="term" value="F:actin filament binding"/>
    <property type="evidence" value="ECO:0007669"/>
    <property type="project" value="TreeGrafter"/>
</dbReference>
<sequence length="1872" mass="217199">MNEHSPNTLVWVPDDELVFAKAHFLTSNDDAKTANVQLESSQEIRQVPLDQVHAVNPANFDKIDNMSELTHLNEPAVLYNLENRYLDDMIYTYSGLFLVAINPYSDIPIYNQEYIDRYNNCETHRGEAKVKPHIFAVAEEAYQSLLSEKENQTILVTGESGAGKTENTKKILQYLAAITSRDEPSLTASLQGGGKSFEMKILQSNPILEAFGNSQTVRNNNSSRFGKFIKIEFDERGRINGAHIEWYLFEKSRVVNQHKEERNYHIFYQFLTGISSHELNKKYKLPTNSIGAYNYLAHSNQTIQGVDDQENFVQLLLAFKTVGISEEEIEQMFKIIAIILHIGNIEFSSEKAEQASFKNETTDLTELLGVTNEEFTHAILRPKYKAGKDWVSKSKNSTQARFVLNSLARKLYENMFAYIVERINRSLDHGSMTANYIGLLDIAGFEIFKHNSFEQLCINYTNEKLQQFFNHHMFVLEQSEYVKENIQWEYIDYGKNLQSTIDLIEQKSVPSGILPLLDEESILPKSTDKSFFERLITSWEKKSDRFKRSKLEDCFILKHYAGDVEYNVDGWLSKNKDPLNENLLSVMSSSTNTLVSSFFSIEDSSDKQGRVSGRSLRTASARHREQQISLLNQLGHSHPHFVRCIIPNNLKMAKRFDRNLILEQLRCNGVLEGIRISREGYPNRILFAEFLERYNLLMKEEEYKGVDQKKQCEIILSHLHLDPTLFKVGKSKLFFKAGVLANMEVERECILRSISVLLNSRIRGCSARKMAKQKLKKLTAAKMVGESFRRYNTLMEDPWYNLFIRIKPLLSSTEDTLKSRKFIAEIKAMEEKLMESQKQSNEFLKKNSEVNDQLNETRKLLKQETEKLKEHERTLVDNEAKKELLKVQLDEALVLHEKLDNEKKEILKNYEEADAKVASLQNSLSEKGKELDWLQLRKSELEAELRTLKDSITSEEQSQSHLMKENEKLTEQIVLLQKESAAKEDQIRNLKEKVEISGKGLESKLELLEKSCDASMTKLKVLIDENVRLNAQINSVKKEKTELVGKLRSKDAELTKLNQKASLHSTELENISAQRDQAIKKNQQTALVLKNTKKDFELLKTNYTSLQNRYDSQKEVQIQTEKQLSMEKDDSRVHDLERRLDQEISLNEYLHQQLSTKDKINIGIPSASFLFKPEMSKEELVMGCNEIIVKLDDTSKKLQAEIEEKKNLISKLRFAETRLASSSFDFQNANAQVNKLKEIIEKSNLNVDLDKELGESTLTDINVEKLVLEVQYLRRQLEVEKNVRTNAENVTKALHQKFDKIQKVDSTSNIYKLKFEASEERIKSLESKLHSGVLRDKTNTLNAGNIFRNRDNAAKYEEEIRFQKIENYKLQEHLNETNKQITSLSFEIKQYGSKEKMLENHIDVLKQDLEDAEKQKELLNLSLKQQRIQYEKCVADLQENEVQLRDYIHALKQAEDDVKSMADVIDKLKTQNKEKDKIIWEKETARNEIEMKLEDNILEYKRVQDLNALLNSDLAHLRGALSEVRDTSQYTNEIEGLKQEIESSNKRETTLKKEISTLRYKLETTTNNSEAKIVDLIKQLEHYSHLAEVLSNERDVADAAEKELRKEYDDLTMKSNSLTSKVESLADERSQLLSDIDQLRKKLDESSDKFSNSVREKHDINGQIKYLEETLALQKEQNIRNEELVQKLQAEMEDYREKFEAEKHANIELHEDHQTLVKVSTQLKEKIATLQEQLNDTTQKDGWIAKIQEMDRMLAEETEVKYEEMKKNKNLELIVEDLKTKNQQQSDVIQMANEDRQQFENNMLQYNGQVSELEKLISKQELDLKKFVRDNSYYQDRVSDLEKELNFWKAKAGGESNGMRMSMEASNEKVYG</sequence>
<feature type="domain" description="Myosin motor" evidence="10">
    <location>
        <begin position="61"/>
        <end position="748"/>
    </location>
</feature>
<keyword evidence="3 8" id="KW-0067">ATP-binding</keyword>
<feature type="coiled-coil region" evidence="9">
    <location>
        <begin position="1395"/>
        <end position="1471"/>
    </location>
</feature>
<accession>J7R7T8</accession>
<evidence type="ECO:0000313" key="13">
    <source>
        <dbReference type="Proteomes" id="UP000006310"/>
    </source>
</evidence>
<dbReference type="HOGENOM" id="CLU_000192_5_3_1"/>
<dbReference type="FunFam" id="1.10.10.820:FF:000001">
    <property type="entry name" value="Myosin heavy chain"/>
    <property type="match status" value="1"/>
</dbReference>
<evidence type="ECO:0000256" key="1">
    <source>
        <dbReference type="ARBA" id="ARBA00008314"/>
    </source>
</evidence>
<evidence type="ECO:0000256" key="3">
    <source>
        <dbReference type="ARBA" id="ARBA00022840"/>
    </source>
</evidence>
<dbReference type="GO" id="GO:0000920">
    <property type="term" value="P:septum digestion after cytokinesis"/>
    <property type="evidence" value="ECO:0007669"/>
    <property type="project" value="EnsemblFungi"/>
</dbReference>
<evidence type="ECO:0000256" key="8">
    <source>
        <dbReference type="PROSITE-ProRule" id="PRU00782"/>
    </source>
</evidence>
<dbReference type="PROSITE" id="PS51456">
    <property type="entry name" value="MYOSIN_MOTOR"/>
    <property type="match status" value="1"/>
</dbReference>
<evidence type="ECO:0000256" key="2">
    <source>
        <dbReference type="ARBA" id="ARBA00022741"/>
    </source>
</evidence>
<dbReference type="STRING" id="1071383.J7R7T8"/>
<evidence type="ECO:0008006" key="14">
    <source>
        <dbReference type="Google" id="ProtNLM"/>
    </source>
</evidence>
<feature type="coiled-coil region" evidence="9">
    <location>
        <begin position="1587"/>
        <end position="1740"/>
    </location>
</feature>
<organism evidence="12 13">
    <name type="scientific">Huiozyma naganishii (strain ATCC MYA-139 / BCRC 22969 / CBS 8797 / KCTC 17520 / NBRC 10181 / NCYC 3082 / Yp74L-3)</name>
    <name type="common">Yeast</name>
    <name type="synonym">Kazachstania naganishii</name>
    <dbReference type="NCBI Taxonomy" id="1071383"/>
    <lineage>
        <taxon>Eukaryota</taxon>
        <taxon>Fungi</taxon>
        <taxon>Dikarya</taxon>
        <taxon>Ascomycota</taxon>
        <taxon>Saccharomycotina</taxon>
        <taxon>Saccharomycetes</taxon>
        <taxon>Saccharomycetales</taxon>
        <taxon>Saccharomycetaceae</taxon>
        <taxon>Huiozyma</taxon>
    </lineage>
</organism>
<evidence type="ECO:0000256" key="9">
    <source>
        <dbReference type="SAM" id="Coils"/>
    </source>
</evidence>
<dbReference type="GO" id="GO:0016460">
    <property type="term" value="C:myosin II complex"/>
    <property type="evidence" value="ECO:0007669"/>
    <property type="project" value="EnsemblFungi"/>
</dbReference>
<dbReference type="RefSeq" id="XP_022465181.1">
    <property type="nucleotide sequence ID" value="XM_022608713.1"/>
</dbReference>
<name>J7R7T8_HUIN7</name>
<dbReference type="Gene3D" id="1.20.5.4820">
    <property type="match status" value="1"/>
</dbReference>
<dbReference type="GO" id="GO:0000131">
    <property type="term" value="C:incipient cellular bud site"/>
    <property type="evidence" value="ECO:0007669"/>
    <property type="project" value="EnsemblFungi"/>
</dbReference>
<evidence type="ECO:0000256" key="4">
    <source>
        <dbReference type="ARBA" id="ARBA00023054"/>
    </source>
</evidence>
<evidence type="ECO:0000259" key="11">
    <source>
        <dbReference type="PROSITE" id="PS51844"/>
    </source>
</evidence>
<dbReference type="Gene3D" id="1.20.120.720">
    <property type="entry name" value="Myosin VI head, motor domain, U50 subdomain"/>
    <property type="match status" value="1"/>
</dbReference>
<dbReference type="CDD" id="cd01377">
    <property type="entry name" value="MYSc_class_II"/>
    <property type="match status" value="1"/>
</dbReference>
<proteinExistence type="inferred from homology"/>
<evidence type="ECO:0000256" key="7">
    <source>
        <dbReference type="ARBA" id="ARBA00023203"/>
    </source>
</evidence>
<dbReference type="PANTHER" id="PTHR13140:SF857">
    <property type="entry name" value="MYOSIN-11"/>
    <property type="match status" value="1"/>
</dbReference>
<evidence type="ECO:0000256" key="6">
    <source>
        <dbReference type="ARBA" id="ARBA00023175"/>
    </source>
</evidence>
<comment type="similarity">
    <text evidence="1 8">Belongs to the TRAFAC class myosin-kinesin ATPase superfamily. Myosin family.</text>
</comment>
<feature type="coiled-coil region" evidence="9">
    <location>
        <begin position="1527"/>
        <end position="1554"/>
    </location>
</feature>
<evidence type="ECO:0000256" key="5">
    <source>
        <dbReference type="ARBA" id="ARBA00023123"/>
    </source>
</evidence>
<dbReference type="Pfam" id="PF00063">
    <property type="entry name" value="Myosin_head"/>
    <property type="match status" value="1"/>
</dbReference>
<feature type="coiled-coil region" evidence="9">
    <location>
        <begin position="819"/>
        <end position="993"/>
    </location>
</feature>
<feature type="binding site" evidence="8">
    <location>
        <begin position="158"/>
        <end position="165"/>
    </location>
    <ligand>
        <name>ATP</name>
        <dbReference type="ChEBI" id="CHEBI:30616"/>
    </ligand>
</feature>
<dbReference type="PANTHER" id="PTHR13140">
    <property type="entry name" value="MYOSIN"/>
    <property type="match status" value="1"/>
</dbReference>
<dbReference type="GO" id="GO:0007015">
    <property type="term" value="P:actin filament organization"/>
    <property type="evidence" value="ECO:0007669"/>
    <property type="project" value="TreeGrafter"/>
</dbReference>
<keyword evidence="13" id="KW-1185">Reference proteome</keyword>
<dbReference type="GO" id="GO:0005524">
    <property type="term" value="F:ATP binding"/>
    <property type="evidence" value="ECO:0007669"/>
    <property type="project" value="UniProtKB-UniRule"/>
</dbReference>
<dbReference type="EMBL" id="HE978319">
    <property type="protein sequence ID" value="CCK70935.1"/>
    <property type="molecule type" value="Genomic_DNA"/>
</dbReference>
<dbReference type="KEGG" id="kng:KNAG_0F02720"/>
<dbReference type="InterPro" id="IPR027417">
    <property type="entry name" value="P-loop_NTPase"/>
</dbReference>
<reference evidence="13" key="2">
    <citation type="submission" date="2012-08" db="EMBL/GenBank/DDBJ databases">
        <title>Genome sequence of Kazachstania naganishii.</title>
        <authorList>
            <person name="Gordon J.L."/>
            <person name="Armisen D."/>
            <person name="Proux-Wera E."/>
            <person name="OhEigeartaigh S.S."/>
            <person name="Byrne K.P."/>
            <person name="Wolfe K.H."/>
        </authorList>
    </citation>
    <scope>NUCLEOTIDE SEQUENCE [LARGE SCALE GENOMIC DNA]</scope>
    <source>
        <strain evidence="13">ATCC MYA-139 / BCRC 22969 / CBS 8797 / CCRC 22969 / KCTC 17520 / NBRC 10181 / NCYC 3082</strain>
    </source>
</reference>
<dbReference type="GO" id="GO:0031671">
    <property type="term" value="P:primary cell septum biogenesis"/>
    <property type="evidence" value="ECO:0007669"/>
    <property type="project" value="EnsemblFungi"/>
</dbReference>
<dbReference type="Gene3D" id="3.40.850.10">
    <property type="entry name" value="Kinesin motor domain"/>
    <property type="match status" value="1"/>
</dbReference>
<dbReference type="PROSITE" id="PS51844">
    <property type="entry name" value="SH3_LIKE"/>
    <property type="match status" value="1"/>
</dbReference>
<dbReference type="SUPFAM" id="SSF90257">
    <property type="entry name" value="Myosin rod fragments"/>
    <property type="match status" value="1"/>
</dbReference>
<dbReference type="InterPro" id="IPR001609">
    <property type="entry name" value="Myosin_head_motor_dom-like"/>
</dbReference>
<dbReference type="OMA" id="RCYFASK"/>
<keyword evidence="2 8" id="KW-0547">Nucleotide-binding</keyword>
<feature type="domain" description="Myosin N-terminal SH3-like" evidence="11">
    <location>
        <begin position="5"/>
        <end position="57"/>
    </location>
</feature>
<dbReference type="PRINTS" id="PR00193">
    <property type="entry name" value="MYOSINHEAVY"/>
</dbReference>
<dbReference type="eggNOG" id="KOG0161">
    <property type="taxonomic scope" value="Eukaryota"/>
</dbReference>
<dbReference type="OrthoDB" id="6108017at2759"/>
<dbReference type="Proteomes" id="UP000006310">
    <property type="component" value="Chromosome 6"/>
</dbReference>
<protein>
    <recommendedName>
        <fullName evidence="14">Myosin motor domain-containing protein</fullName>
    </recommendedName>
</protein>
<dbReference type="FunFam" id="3.40.850.10:FF:000101">
    <property type="entry name" value="Slow myosin heavy chain 2"/>
    <property type="match status" value="1"/>
</dbReference>
<feature type="region of interest" description="Actin-binding" evidence="8">
    <location>
        <begin position="627"/>
        <end position="649"/>
    </location>
</feature>
<dbReference type="GO" id="GO:1903475">
    <property type="term" value="P:mitotic actomyosin contractile ring assembly"/>
    <property type="evidence" value="ECO:0007669"/>
    <property type="project" value="EnsemblFungi"/>
</dbReference>
<keyword evidence="4 9" id="KW-0175">Coiled coil</keyword>
<evidence type="ECO:0000313" key="12">
    <source>
        <dbReference type="EMBL" id="CCK70935.1"/>
    </source>
</evidence>
<gene>
    <name evidence="12" type="primary">KNAG0F02720</name>
    <name evidence="12" type="ordered locus">KNAG_0F02720</name>
</gene>
<dbReference type="Gene3D" id="1.20.58.530">
    <property type="match status" value="1"/>
</dbReference>
<dbReference type="GO" id="GO:0000146">
    <property type="term" value="F:microfilament motor activity"/>
    <property type="evidence" value="ECO:0007669"/>
    <property type="project" value="TreeGrafter"/>
</dbReference>
<dbReference type="SMART" id="SM00242">
    <property type="entry name" value="MYSc"/>
    <property type="match status" value="1"/>
</dbReference>
<keyword evidence="6 8" id="KW-0505">Motor protein</keyword>
<dbReference type="GO" id="GO:0000142">
    <property type="term" value="C:cellular bud neck contractile ring"/>
    <property type="evidence" value="ECO:0007669"/>
    <property type="project" value="EnsemblFungi"/>
</dbReference>
<dbReference type="GO" id="GO:0032033">
    <property type="term" value="F:myosin II light chain binding"/>
    <property type="evidence" value="ECO:0007669"/>
    <property type="project" value="EnsemblFungi"/>
</dbReference>
<feature type="coiled-coil region" evidence="9">
    <location>
        <begin position="1768"/>
        <end position="1830"/>
    </location>
</feature>
<evidence type="ECO:0000259" key="10">
    <source>
        <dbReference type="PROSITE" id="PS51456"/>
    </source>
</evidence>
<keyword evidence="7 8" id="KW-0009">Actin-binding</keyword>
<dbReference type="Gene3D" id="1.10.10.820">
    <property type="match status" value="1"/>
</dbReference>
<keyword evidence="5 8" id="KW-0518">Myosin</keyword>
<reference evidence="12 13" key="1">
    <citation type="journal article" date="2011" name="Proc. Natl. Acad. Sci. U.S.A.">
        <title>Evolutionary erosion of yeast sex chromosomes by mating-type switching accidents.</title>
        <authorList>
            <person name="Gordon J.L."/>
            <person name="Armisen D."/>
            <person name="Proux-Wera E."/>
            <person name="Oheigeartaigh S.S."/>
            <person name="Byrne K.P."/>
            <person name="Wolfe K.H."/>
        </authorList>
    </citation>
    <scope>NUCLEOTIDE SEQUENCE [LARGE SCALE GENOMIC DNA]</scope>
    <source>
        <strain evidence="13">ATCC MYA-139 / BCRC 22969 / CBS 8797 / CCRC 22969 / KCTC 17520 / NBRC 10181 / NCYC 3082</strain>
    </source>
</reference>